<dbReference type="Pfam" id="PF24976">
    <property type="entry name" value="Lipocalin_10"/>
    <property type="match status" value="1"/>
</dbReference>
<dbReference type="InterPro" id="IPR056868">
    <property type="entry name" value="Lipocalin_dom_nem"/>
</dbReference>
<name>A0A085NDG1_9BILA</name>
<dbReference type="PANTHER" id="PTHR37437:SF2">
    <property type="entry name" value="LIPOCLN_CYTOSOLIC_FA-BD_DOM DOMAIN-CONTAINING PROTEIN"/>
    <property type="match status" value="1"/>
</dbReference>
<sequence length="282" mass="32136">MSLRSVILFAFALTCFAASLQAKHGSFFGIPVPGYSMSVVDVLQLYVKSCRVESESLPQAGILTSAVKLMANGHVQELMEQLHGEMFSSVQQINVSKLTGKWHRTATVMENGVMYFRFVQWKRLAFIFDSADVDAKDCNALYATVVHETNLTASVSVKEYYQAAGNNGSVRTTWSSMIKMGPDPAGFLFFRGRDEDVCPYFVVLVGPSDGHRYEYMILSHLFKAPVIVLCRDWLEFHYNYEDNVSDFLRQHRFFQISDLDNMKEKIPYRDLSECSMAFYNHL</sequence>
<feature type="domain" description="Lipocalin" evidence="2">
    <location>
        <begin position="123"/>
        <end position="276"/>
    </location>
</feature>
<dbReference type="EMBL" id="KL367514">
    <property type="protein sequence ID" value="KFD67507.1"/>
    <property type="molecule type" value="Genomic_DNA"/>
</dbReference>
<dbReference type="PANTHER" id="PTHR37437">
    <property type="entry name" value="LIPOCALIN-RELATED PROTEIN-RELATED"/>
    <property type="match status" value="1"/>
</dbReference>
<proteinExistence type="predicted"/>
<evidence type="ECO:0000313" key="3">
    <source>
        <dbReference type="EMBL" id="KFD67507.1"/>
    </source>
</evidence>
<dbReference type="AlphaFoldDB" id="A0A085NDG1"/>
<accession>A0A085NDG1</accession>
<organism evidence="3">
    <name type="scientific">Trichuris suis</name>
    <name type="common">pig whipworm</name>
    <dbReference type="NCBI Taxonomy" id="68888"/>
    <lineage>
        <taxon>Eukaryota</taxon>
        <taxon>Metazoa</taxon>
        <taxon>Ecdysozoa</taxon>
        <taxon>Nematoda</taxon>
        <taxon>Enoplea</taxon>
        <taxon>Dorylaimia</taxon>
        <taxon>Trichinellida</taxon>
        <taxon>Trichuridae</taxon>
        <taxon>Trichuris</taxon>
    </lineage>
</organism>
<reference evidence="3" key="1">
    <citation type="journal article" date="2014" name="Nat. Genet.">
        <title>Genome and transcriptome of the porcine whipworm Trichuris suis.</title>
        <authorList>
            <person name="Jex A.R."/>
            <person name="Nejsum P."/>
            <person name="Schwarz E.M."/>
            <person name="Hu L."/>
            <person name="Young N.D."/>
            <person name="Hall R.S."/>
            <person name="Korhonen P.K."/>
            <person name="Liao S."/>
            <person name="Thamsborg S."/>
            <person name="Xia J."/>
            <person name="Xu P."/>
            <person name="Wang S."/>
            <person name="Scheerlinck J.P."/>
            <person name="Hofmann A."/>
            <person name="Sternberg P.W."/>
            <person name="Wang J."/>
            <person name="Gasser R.B."/>
        </authorList>
    </citation>
    <scope>NUCLEOTIDE SEQUENCE [LARGE SCALE GENOMIC DNA]</scope>
    <source>
        <strain evidence="3">DCEP-RM93F</strain>
    </source>
</reference>
<feature type="chain" id="PRO_5001795856" description="Lipocalin domain-containing protein" evidence="1">
    <location>
        <begin position="23"/>
        <end position="282"/>
    </location>
</feature>
<gene>
    <name evidence="3" type="ORF">M514_11357</name>
</gene>
<evidence type="ECO:0000259" key="2">
    <source>
        <dbReference type="Pfam" id="PF24976"/>
    </source>
</evidence>
<dbReference type="Proteomes" id="UP000030758">
    <property type="component" value="Unassembled WGS sequence"/>
</dbReference>
<protein>
    <recommendedName>
        <fullName evidence="2">Lipocalin domain-containing protein</fullName>
    </recommendedName>
</protein>
<feature type="signal peptide" evidence="1">
    <location>
        <begin position="1"/>
        <end position="22"/>
    </location>
</feature>
<evidence type="ECO:0000256" key="1">
    <source>
        <dbReference type="SAM" id="SignalP"/>
    </source>
</evidence>
<keyword evidence="1" id="KW-0732">Signal</keyword>
<feature type="non-terminal residue" evidence="3">
    <location>
        <position position="282"/>
    </location>
</feature>